<protein>
    <recommendedName>
        <fullName evidence="1">PAS domain-containing protein</fullName>
    </recommendedName>
</protein>
<dbReference type="PROSITE" id="PS50112">
    <property type="entry name" value="PAS"/>
    <property type="match status" value="1"/>
</dbReference>
<keyword evidence="3" id="KW-1185">Reference proteome</keyword>
<name>A0A7M3MCS6_9BACT</name>
<sequence>MHNDVPKQAIEGRKLKQLEGRFVSALPFELGEGVLPKIMTIGYTLSGSLFYVSEKYAAYFGRSPEELFGKNMAWCLSSRDIGTVLRAISTLSVQSPSRMIFHGVVRQDGSEVRQCWLHMAKMGDEGEVVGYQAAGLELDPVQAGAFQAESLLRQHLQRHGPGVVGAGNSSLRCFVS</sequence>
<accession>A0A7M3MCS6</accession>
<feature type="domain" description="PAS" evidence="1">
    <location>
        <begin position="46"/>
        <end position="72"/>
    </location>
</feature>
<dbReference type="AlphaFoldDB" id="A0A7M3MCS6"/>
<dbReference type="InterPro" id="IPR000014">
    <property type="entry name" value="PAS"/>
</dbReference>
<dbReference type="Proteomes" id="UP000448292">
    <property type="component" value="Unassembled WGS sequence"/>
</dbReference>
<evidence type="ECO:0000313" key="2">
    <source>
        <dbReference type="EMBL" id="TVM16277.1"/>
    </source>
</evidence>
<evidence type="ECO:0000259" key="1">
    <source>
        <dbReference type="PROSITE" id="PS50112"/>
    </source>
</evidence>
<proteinExistence type="predicted"/>
<dbReference type="CDD" id="cd00130">
    <property type="entry name" value="PAS"/>
    <property type="match status" value="1"/>
</dbReference>
<dbReference type="NCBIfam" id="TIGR00229">
    <property type="entry name" value="sensory_box"/>
    <property type="match status" value="1"/>
</dbReference>
<dbReference type="RefSeq" id="WP_144303706.1">
    <property type="nucleotide sequence ID" value="NZ_QMIE01000012.1"/>
</dbReference>
<dbReference type="Gene3D" id="3.30.450.20">
    <property type="entry name" value="PAS domain"/>
    <property type="match status" value="1"/>
</dbReference>
<gene>
    <name evidence="2" type="ORF">DPQ33_13235</name>
</gene>
<organism evidence="2 3">
    <name type="scientific">Oceanidesulfovibrio indonesiensis</name>
    <dbReference type="NCBI Taxonomy" id="54767"/>
    <lineage>
        <taxon>Bacteria</taxon>
        <taxon>Pseudomonadati</taxon>
        <taxon>Thermodesulfobacteriota</taxon>
        <taxon>Desulfovibrionia</taxon>
        <taxon>Desulfovibrionales</taxon>
        <taxon>Desulfovibrionaceae</taxon>
        <taxon>Oceanidesulfovibrio</taxon>
    </lineage>
</organism>
<dbReference type="EMBL" id="QMIE01000012">
    <property type="protein sequence ID" value="TVM16277.1"/>
    <property type="molecule type" value="Genomic_DNA"/>
</dbReference>
<dbReference type="InterPro" id="IPR035965">
    <property type="entry name" value="PAS-like_dom_sf"/>
</dbReference>
<dbReference type="SUPFAM" id="SSF55785">
    <property type="entry name" value="PYP-like sensor domain (PAS domain)"/>
    <property type="match status" value="1"/>
</dbReference>
<evidence type="ECO:0000313" key="3">
    <source>
        <dbReference type="Proteomes" id="UP000448292"/>
    </source>
</evidence>
<reference evidence="2 3" key="1">
    <citation type="submission" date="2018-06" db="EMBL/GenBank/DDBJ databases">
        <title>Complete genome of Desulfovibrio indonesiensis P37SLT.</title>
        <authorList>
            <person name="Crispim J.S."/>
            <person name="Vidigal P.M.P."/>
            <person name="Silva L.C.F."/>
            <person name="Laguardia C.N."/>
            <person name="Araujo L.C."/>
            <person name="Dias R.S."/>
            <person name="Sousa M.P."/>
            <person name="Paula S.O."/>
            <person name="Silva C."/>
        </authorList>
    </citation>
    <scope>NUCLEOTIDE SEQUENCE [LARGE SCALE GENOMIC DNA]</scope>
    <source>
        <strain evidence="2 3">P37SLT</strain>
    </source>
</reference>
<dbReference type="OrthoDB" id="9815750at2"/>
<comment type="caution">
    <text evidence="2">The sequence shown here is derived from an EMBL/GenBank/DDBJ whole genome shotgun (WGS) entry which is preliminary data.</text>
</comment>